<feature type="transmembrane region" description="Helical" evidence="8">
    <location>
        <begin position="476"/>
        <end position="496"/>
    </location>
</feature>
<accession>A0A506TYW6</accession>
<feature type="transmembrane region" description="Helical" evidence="8">
    <location>
        <begin position="26"/>
        <end position="45"/>
    </location>
</feature>
<keyword evidence="6 8" id="KW-0472">Membrane</keyword>
<dbReference type="PRINTS" id="PR01437">
    <property type="entry name" value="NUOXDRDTASE4"/>
</dbReference>
<keyword evidence="5 8" id="KW-1133">Transmembrane helix</keyword>
<dbReference type="InterPro" id="IPR001750">
    <property type="entry name" value="ND/Mrp_TM"/>
</dbReference>
<evidence type="ECO:0000256" key="7">
    <source>
        <dbReference type="RuleBase" id="RU000320"/>
    </source>
</evidence>
<proteinExistence type="inferred from homology"/>
<evidence type="ECO:0000256" key="3">
    <source>
        <dbReference type="ARBA" id="ARBA00022475"/>
    </source>
</evidence>
<name>A0A506TYW6_9HYPH</name>
<comment type="subcellular location">
    <subcellularLocation>
        <location evidence="1">Cell membrane</location>
        <topology evidence="1">Multi-pass membrane protein</topology>
    </subcellularLocation>
    <subcellularLocation>
        <location evidence="7">Membrane</location>
        <topology evidence="7">Multi-pass membrane protein</topology>
    </subcellularLocation>
</comment>
<feature type="transmembrane region" description="Helical" evidence="8">
    <location>
        <begin position="130"/>
        <end position="149"/>
    </location>
</feature>
<evidence type="ECO:0000256" key="8">
    <source>
        <dbReference type="SAM" id="Phobius"/>
    </source>
</evidence>
<feature type="transmembrane region" description="Helical" evidence="8">
    <location>
        <begin position="322"/>
        <end position="340"/>
    </location>
</feature>
<dbReference type="InterPro" id="IPR003918">
    <property type="entry name" value="NADH_UbQ_OxRdtase"/>
</dbReference>
<feature type="transmembrane region" description="Helical" evidence="8">
    <location>
        <begin position="352"/>
        <end position="371"/>
    </location>
</feature>
<feature type="domain" description="NADH:quinone oxidoreductase/Mrp antiporter transmembrane" evidence="9">
    <location>
        <begin position="151"/>
        <end position="442"/>
    </location>
</feature>
<feature type="transmembrane region" description="Helical" evidence="8">
    <location>
        <begin position="264"/>
        <end position="288"/>
    </location>
</feature>
<sequence>MAASSSSHVVDRADAMIMHAPPLADWLVIAPIVLCIVVGAGLLCVRKTVAVHAAIAIAGLVLLVVLDAALLWHVANDGPVTMTMGRWLPPFGISFTVDLLGAVLALVSGIAALAAGLFGLVDVDDSGKRYGFFPFLFLLMAGVSGSFLTGDIFNLYVWFEVLLIASFGLLVLGSEQGQIDGATKYAFLNLVATTLFLIATAYLYAIFGTLNVADIAEKARAMDDTAPLATLGTLYLLAFGMKAAAFPVNFWLPASYHTPRIVASALFAGMLTKVGVYALVRTLVMLFPSERAELAPVIAVVAVLTMAVGAMGALAQSDIRRLLGYVVISGIGIMLVGVAVAGEGGIAGTVFYMAHSIVVMTALYVAAGMAARAVGAPLSITDLAGLYRSHPMLSALSLMLFLSVAGLPPFSGLWPKIMLVRSAIDAGSSWLGAAILVNGLLTTIAVGRVWVLAYWQPAPTPGMRREKPALAIEPGFWTEYLPLIILTGLSVVFGLFPEAMVSASQQAAVGILDPASYIHSVFPAGAVP</sequence>
<dbReference type="Pfam" id="PF00361">
    <property type="entry name" value="Proton_antipo_M"/>
    <property type="match status" value="1"/>
</dbReference>
<evidence type="ECO:0000313" key="11">
    <source>
        <dbReference type="Proteomes" id="UP000320314"/>
    </source>
</evidence>
<feature type="transmembrane region" description="Helical" evidence="8">
    <location>
        <begin position="95"/>
        <end position="118"/>
    </location>
</feature>
<dbReference type="AlphaFoldDB" id="A0A506TYW6"/>
<evidence type="ECO:0000256" key="4">
    <source>
        <dbReference type="ARBA" id="ARBA00022692"/>
    </source>
</evidence>
<evidence type="ECO:0000256" key="1">
    <source>
        <dbReference type="ARBA" id="ARBA00004651"/>
    </source>
</evidence>
<dbReference type="RefSeq" id="WP_141167659.1">
    <property type="nucleotide sequence ID" value="NZ_VHLH01000027.1"/>
</dbReference>
<reference evidence="10 11" key="1">
    <citation type="submission" date="2019-06" db="EMBL/GenBank/DDBJ databases">
        <authorList>
            <person name="Li M."/>
        </authorList>
    </citation>
    <scope>NUCLEOTIDE SEQUENCE [LARGE SCALE GENOMIC DNA]</scope>
    <source>
        <strain evidence="10 11">BGMRC6574</strain>
    </source>
</reference>
<dbReference type="PANTHER" id="PTHR42703">
    <property type="entry name" value="NADH DEHYDROGENASE"/>
    <property type="match status" value="1"/>
</dbReference>
<feature type="transmembrane region" description="Helical" evidence="8">
    <location>
        <begin position="227"/>
        <end position="252"/>
    </location>
</feature>
<dbReference type="EMBL" id="VHLH01000027">
    <property type="protein sequence ID" value="TPW26680.1"/>
    <property type="molecule type" value="Genomic_DNA"/>
</dbReference>
<feature type="transmembrane region" description="Helical" evidence="8">
    <location>
        <begin position="430"/>
        <end position="455"/>
    </location>
</feature>
<gene>
    <name evidence="10" type="ORF">FJU11_13830</name>
</gene>
<evidence type="ECO:0000256" key="6">
    <source>
        <dbReference type="ARBA" id="ARBA00023136"/>
    </source>
</evidence>
<evidence type="ECO:0000313" key="10">
    <source>
        <dbReference type="EMBL" id="TPW26680.1"/>
    </source>
</evidence>
<feature type="transmembrane region" description="Helical" evidence="8">
    <location>
        <begin position="52"/>
        <end position="75"/>
    </location>
</feature>
<evidence type="ECO:0000256" key="5">
    <source>
        <dbReference type="ARBA" id="ARBA00022989"/>
    </source>
</evidence>
<feature type="transmembrane region" description="Helical" evidence="8">
    <location>
        <begin position="392"/>
        <end position="410"/>
    </location>
</feature>
<comment type="caution">
    <text evidence="10">The sequence shown here is derived from an EMBL/GenBank/DDBJ whole genome shotgun (WGS) entry which is preliminary data.</text>
</comment>
<feature type="transmembrane region" description="Helical" evidence="8">
    <location>
        <begin position="294"/>
        <end position="315"/>
    </location>
</feature>
<dbReference type="Proteomes" id="UP000320314">
    <property type="component" value="Unassembled WGS sequence"/>
</dbReference>
<dbReference type="NCBIfam" id="NF009306">
    <property type="entry name" value="PRK12663.1"/>
    <property type="match status" value="1"/>
</dbReference>
<dbReference type="PANTHER" id="PTHR42703:SF1">
    <property type="entry name" value="NA(+)_H(+) ANTIPORTER SUBUNIT D1"/>
    <property type="match status" value="1"/>
</dbReference>
<organism evidence="10 11">
    <name type="scientific">Pararhizobium mangrovi</name>
    <dbReference type="NCBI Taxonomy" id="2590452"/>
    <lineage>
        <taxon>Bacteria</taxon>
        <taxon>Pseudomonadati</taxon>
        <taxon>Pseudomonadota</taxon>
        <taxon>Alphaproteobacteria</taxon>
        <taxon>Hyphomicrobiales</taxon>
        <taxon>Rhizobiaceae</taxon>
        <taxon>Rhizobium/Agrobacterium group</taxon>
        <taxon>Pararhizobium</taxon>
    </lineage>
</organism>
<dbReference type="OrthoDB" id="9768329at2"/>
<feature type="transmembrane region" description="Helical" evidence="8">
    <location>
        <begin position="185"/>
        <end position="207"/>
    </location>
</feature>
<dbReference type="GO" id="GO:0005886">
    <property type="term" value="C:plasma membrane"/>
    <property type="evidence" value="ECO:0007669"/>
    <property type="project" value="UniProtKB-SubCell"/>
</dbReference>
<comment type="similarity">
    <text evidence="2">Belongs to the CPA3 antiporters (TC 2.A.63) subunit D family.</text>
</comment>
<keyword evidence="3" id="KW-1003">Cell membrane</keyword>
<keyword evidence="4 7" id="KW-0812">Transmembrane</keyword>
<keyword evidence="11" id="KW-1185">Reference proteome</keyword>
<dbReference type="GO" id="GO:0042773">
    <property type="term" value="P:ATP synthesis coupled electron transport"/>
    <property type="evidence" value="ECO:0007669"/>
    <property type="project" value="InterPro"/>
</dbReference>
<dbReference type="GO" id="GO:0008137">
    <property type="term" value="F:NADH dehydrogenase (ubiquinone) activity"/>
    <property type="evidence" value="ECO:0007669"/>
    <property type="project" value="InterPro"/>
</dbReference>
<feature type="transmembrane region" description="Helical" evidence="8">
    <location>
        <begin position="155"/>
        <end position="173"/>
    </location>
</feature>
<evidence type="ECO:0000259" key="9">
    <source>
        <dbReference type="Pfam" id="PF00361"/>
    </source>
</evidence>
<evidence type="ECO:0000256" key="2">
    <source>
        <dbReference type="ARBA" id="ARBA00005346"/>
    </source>
</evidence>
<dbReference type="InterPro" id="IPR050586">
    <property type="entry name" value="CPA3_Na-H_Antiporter_D"/>
</dbReference>
<protein>
    <submittedName>
        <fullName evidence="10">Na+/H+ antiporter subunit D</fullName>
    </submittedName>
</protein>